<dbReference type="AlphaFoldDB" id="A0AAE8MYK9"/>
<gene>
    <name evidence="2" type="ORF">DNG_04466</name>
</gene>
<proteinExistence type="predicted"/>
<feature type="domain" description="OB" evidence="1">
    <location>
        <begin position="90"/>
        <end position="152"/>
    </location>
</feature>
<keyword evidence="3" id="KW-1185">Reference proteome</keyword>
<comment type="caution">
    <text evidence="2">The sequence shown here is derived from an EMBL/GenBank/DDBJ whole genome shotgun (WGS) entry which is preliminary data.</text>
</comment>
<sequence>MIKEGRIVKGSICRIARYSHFTFNNEKEALIVLDIEVLQEFGIREKIGDSRGAPPSPRLRTASSAFDPPMWHADRSVYPVDAISPFAREWTIKVRVTSKSGMSGQGDCSEGGGQRGFRVALADGTGAIEAACWEGYDAFYKLLEVGSWYYISSPCGFSYGLDNLELRLEAGTIVERVEG</sequence>
<accession>A0AAE8MYK9</accession>
<evidence type="ECO:0000259" key="1">
    <source>
        <dbReference type="Pfam" id="PF01336"/>
    </source>
</evidence>
<dbReference type="EMBL" id="ONZQ02000005">
    <property type="protein sequence ID" value="SPO01793.1"/>
    <property type="molecule type" value="Genomic_DNA"/>
</dbReference>
<dbReference type="GO" id="GO:0003676">
    <property type="term" value="F:nucleic acid binding"/>
    <property type="evidence" value="ECO:0007669"/>
    <property type="project" value="InterPro"/>
</dbReference>
<protein>
    <recommendedName>
        <fullName evidence="1">OB domain-containing protein</fullName>
    </recommendedName>
</protein>
<dbReference type="InterPro" id="IPR012340">
    <property type="entry name" value="NA-bd_OB-fold"/>
</dbReference>
<organism evidence="2 3">
    <name type="scientific">Cephalotrichum gorgonifer</name>
    <dbReference type="NCBI Taxonomy" id="2041049"/>
    <lineage>
        <taxon>Eukaryota</taxon>
        <taxon>Fungi</taxon>
        <taxon>Dikarya</taxon>
        <taxon>Ascomycota</taxon>
        <taxon>Pezizomycotina</taxon>
        <taxon>Sordariomycetes</taxon>
        <taxon>Hypocreomycetidae</taxon>
        <taxon>Microascales</taxon>
        <taxon>Microascaceae</taxon>
        <taxon>Cephalotrichum</taxon>
    </lineage>
</organism>
<evidence type="ECO:0000313" key="2">
    <source>
        <dbReference type="EMBL" id="SPO01793.1"/>
    </source>
</evidence>
<name>A0AAE8MYK9_9PEZI</name>
<dbReference type="InterPro" id="IPR004365">
    <property type="entry name" value="NA-bd_OB_tRNA"/>
</dbReference>
<dbReference type="Gene3D" id="2.40.50.140">
    <property type="entry name" value="Nucleic acid-binding proteins"/>
    <property type="match status" value="2"/>
</dbReference>
<evidence type="ECO:0000313" key="3">
    <source>
        <dbReference type="Proteomes" id="UP001187682"/>
    </source>
</evidence>
<dbReference type="Pfam" id="PF01336">
    <property type="entry name" value="tRNA_anti-codon"/>
    <property type="match status" value="1"/>
</dbReference>
<dbReference type="SUPFAM" id="SSF50249">
    <property type="entry name" value="Nucleic acid-binding proteins"/>
    <property type="match status" value="2"/>
</dbReference>
<dbReference type="Proteomes" id="UP001187682">
    <property type="component" value="Unassembled WGS sequence"/>
</dbReference>
<reference evidence="2" key="1">
    <citation type="submission" date="2018-03" db="EMBL/GenBank/DDBJ databases">
        <authorList>
            <person name="Guldener U."/>
        </authorList>
    </citation>
    <scope>NUCLEOTIDE SEQUENCE</scope>
</reference>